<dbReference type="Proteomes" id="UP000277437">
    <property type="component" value="Chromosome"/>
</dbReference>
<evidence type="ECO:0000313" key="4">
    <source>
        <dbReference type="Proteomes" id="UP000277437"/>
    </source>
</evidence>
<reference evidence="2 4" key="2">
    <citation type="submission" date="2018-12" db="EMBL/GenBank/DDBJ databases">
        <authorList>
            <consortium name="Pathogen Informatics"/>
        </authorList>
    </citation>
    <scope>NUCLEOTIDE SEQUENCE [LARGE SCALE GENOMIC DNA]</scope>
    <source>
        <strain evidence="2 4">NCTC7357</strain>
    </source>
</reference>
<reference evidence="1 3" key="1">
    <citation type="submission" date="2018-03" db="EMBL/GenBank/DDBJ databases">
        <title>Diversity of phytobeneficial traits revealed by whole-genome analysis of worldwide-isolated phenazine-producing Pseudomonas spp.</title>
        <authorList>
            <person name="Biessy A."/>
            <person name="Novinscak A."/>
            <person name="Blom J."/>
            <person name="Leger G."/>
            <person name="Thomashow L.S."/>
            <person name="Cazorla F.M."/>
            <person name="Josic D."/>
            <person name="Filion M."/>
        </authorList>
    </citation>
    <scope>NUCLEOTIDE SEQUENCE [LARGE SCALE GENOMIC DNA]</scope>
    <source>
        <strain evidence="1 3">B25</strain>
    </source>
</reference>
<evidence type="ECO:0000313" key="3">
    <source>
        <dbReference type="Proteomes" id="UP000268048"/>
    </source>
</evidence>
<dbReference type="Proteomes" id="UP000268048">
    <property type="component" value="Chromosome"/>
</dbReference>
<proteinExistence type="predicted"/>
<dbReference type="STRING" id="587753.PCL1606_55010"/>
<organism evidence="1 3">
    <name type="scientific">Pseudomonas chlororaphis</name>
    <dbReference type="NCBI Taxonomy" id="587753"/>
    <lineage>
        <taxon>Bacteria</taxon>
        <taxon>Pseudomonadati</taxon>
        <taxon>Pseudomonadota</taxon>
        <taxon>Gammaproteobacteria</taxon>
        <taxon>Pseudomonadales</taxon>
        <taxon>Pseudomonadaceae</taxon>
        <taxon>Pseudomonas</taxon>
    </lineage>
</organism>
<gene>
    <name evidence="1" type="ORF">C4K04_0606</name>
    <name evidence="2" type="ORF">NCTC7357_04307</name>
</gene>
<evidence type="ECO:0000313" key="1">
    <source>
        <dbReference type="EMBL" id="AZE46306.1"/>
    </source>
</evidence>
<protein>
    <submittedName>
        <fullName evidence="1">Uncharacterized protein</fullName>
    </submittedName>
</protein>
<evidence type="ECO:0000313" key="2">
    <source>
        <dbReference type="EMBL" id="VEF75960.1"/>
    </source>
</evidence>
<dbReference type="EMBL" id="CP027753">
    <property type="protein sequence ID" value="AZE46306.1"/>
    <property type="molecule type" value="Genomic_DNA"/>
</dbReference>
<name>A0A1H1LZD5_9PSED</name>
<accession>A0A1H1LZD5</accession>
<sequence length="29" mass="3217">MHLNSLFRSLLAAYACGASGTYESPRRED</sequence>
<dbReference type="AlphaFoldDB" id="A0A1H1LZD5"/>
<dbReference type="EMBL" id="LR134334">
    <property type="protein sequence ID" value="VEF75960.1"/>
    <property type="molecule type" value="Genomic_DNA"/>
</dbReference>